<evidence type="ECO:0000256" key="1">
    <source>
        <dbReference type="SAM" id="MobiDB-lite"/>
    </source>
</evidence>
<dbReference type="AlphaFoldDB" id="A0AAE0J163"/>
<organism evidence="2 3">
    <name type="scientific">Neurospora tetraspora</name>
    <dbReference type="NCBI Taxonomy" id="94610"/>
    <lineage>
        <taxon>Eukaryota</taxon>
        <taxon>Fungi</taxon>
        <taxon>Dikarya</taxon>
        <taxon>Ascomycota</taxon>
        <taxon>Pezizomycotina</taxon>
        <taxon>Sordariomycetes</taxon>
        <taxon>Sordariomycetidae</taxon>
        <taxon>Sordariales</taxon>
        <taxon>Sordariaceae</taxon>
        <taxon>Neurospora</taxon>
    </lineage>
</organism>
<dbReference type="Proteomes" id="UP001278500">
    <property type="component" value="Unassembled WGS sequence"/>
</dbReference>
<evidence type="ECO:0000313" key="2">
    <source>
        <dbReference type="EMBL" id="KAK3335047.1"/>
    </source>
</evidence>
<protein>
    <submittedName>
        <fullName evidence="2">Uncharacterized protein</fullName>
    </submittedName>
</protein>
<comment type="caution">
    <text evidence="2">The sequence shown here is derived from an EMBL/GenBank/DDBJ whole genome shotgun (WGS) entry which is preliminary data.</text>
</comment>
<feature type="region of interest" description="Disordered" evidence="1">
    <location>
        <begin position="106"/>
        <end position="153"/>
    </location>
</feature>
<reference evidence="2" key="2">
    <citation type="submission" date="2023-06" db="EMBL/GenBank/DDBJ databases">
        <authorList>
            <consortium name="Lawrence Berkeley National Laboratory"/>
            <person name="Haridas S."/>
            <person name="Hensen N."/>
            <person name="Bonometti L."/>
            <person name="Westerberg I."/>
            <person name="Brannstrom I.O."/>
            <person name="Guillou S."/>
            <person name="Cros-Aarteil S."/>
            <person name="Calhoun S."/>
            <person name="Kuo A."/>
            <person name="Mondo S."/>
            <person name="Pangilinan J."/>
            <person name="Riley R."/>
            <person name="Labutti K."/>
            <person name="Andreopoulos B."/>
            <person name="Lipzen A."/>
            <person name="Chen C."/>
            <person name="Yanf M."/>
            <person name="Daum C."/>
            <person name="Ng V."/>
            <person name="Clum A."/>
            <person name="Steindorff A."/>
            <person name="Ohm R."/>
            <person name="Martin F."/>
            <person name="Silar P."/>
            <person name="Natvig D."/>
            <person name="Lalanne C."/>
            <person name="Gautier V."/>
            <person name="Ament-Velasquez S.L."/>
            <person name="Kruys A."/>
            <person name="Hutchinson M.I."/>
            <person name="Powell A.J."/>
            <person name="Barry K."/>
            <person name="Miller A.N."/>
            <person name="Grigoriev I.V."/>
            <person name="Debuchy R."/>
            <person name="Gladieux P."/>
            <person name="Thoren M.H."/>
            <person name="Johannesson H."/>
        </authorList>
    </citation>
    <scope>NUCLEOTIDE SEQUENCE</scope>
    <source>
        <strain evidence="2">CBS 560.94</strain>
    </source>
</reference>
<keyword evidence="3" id="KW-1185">Reference proteome</keyword>
<reference evidence="2" key="1">
    <citation type="journal article" date="2023" name="Mol. Phylogenet. Evol.">
        <title>Genome-scale phylogeny and comparative genomics of the fungal order Sordariales.</title>
        <authorList>
            <person name="Hensen N."/>
            <person name="Bonometti L."/>
            <person name="Westerberg I."/>
            <person name="Brannstrom I.O."/>
            <person name="Guillou S."/>
            <person name="Cros-Aarteil S."/>
            <person name="Calhoun S."/>
            <person name="Haridas S."/>
            <person name="Kuo A."/>
            <person name="Mondo S."/>
            <person name="Pangilinan J."/>
            <person name="Riley R."/>
            <person name="LaButti K."/>
            <person name="Andreopoulos B."/>
            <person name="Lipzen A."/>
            <person name="Chen C."/>
            <person name="Yan M."/>
            <person name="Daum C."/>
            <person name="Ng V."/>
            <person name="Clum A."/>
            <person name="Steindorff A."/>
            <person name="Ohm R.A."/>
            <person name="Martin F."/>
            <person name="Silar P."/>
            <person name="Natvig D.O."/>
            <person name="Lalanne C."/>
            <person name="Gautier V."/>
            <person name="Ament-Velasquez S.L."/>
            <person name="Kruys A."/>
            <person name="Hutchinson M.I."/>
            <person name="Powell A.J."/>
            <person name="Barry K."/>
            <person name="Miller A.N."/>
            <person name="Grigoriev I.V."/>
            <person name="Debuchy R."/>
            <person name="Gladieux P."/>
            <person name="Hiltunen Thoren M."/>
            <person name="Johannesson H."/>
        </authorList>
    </citation>
    <scope>NUCLEOTIDE SEQUENCE</scope>
    <source>
        <strain evidence="2">CBS 560.94</strain>
    </source>
</reference>
<name>A0AAE0J163_9PEZI</name>
<feature type="region of interest" description="Disordered" evidence="1">
    <location>
        <begin position="217"/>
        <end position="241"/>
    </location>
</feature>
<dbReference type="GeneID" id="87867110"/>
<evidence type="ECO:0000313" key="3">
    <source>
        <dbReference type="Proteomes" id="UP001278500"/>
    </source>
</evidence>
<accession>A0AAE0J163</accession>
<dbReference type="RefSeq" id="XP_062677213.1">
    <property type="nucleotide sequence ID" value="XM_062829956.1"/>
</dbReference>
<sequence>MSSQIRLHDYVPFAPIYPDDGLEFPYNGAARVHISKAGGTTAVAVTRPMTMEMTTNTNCGDASTGQPVFGLTLAAVVTSHPAYVVDEEGWELYDPAALVDVPIEHDDEQQQQPVPSLPAPVPVPPPVSGPPFSAPVNPGRGRFRRSPTPQPDPRLALWRQERRRFAGNVTIETHHPAVKRAKAAVHRPLQTPDGVPQLSFFVDGSMGDRQFVSPAVQSPEGERYQQQDVEHPAGESGGVRAKDFTIGSWSSEKVFSPDMAEMAALAQAMCMSVNFLDSPDPSKKPTVANLEIFSDSRECLGFLQATKAHRAPKELRPIVKAIVWMSHYLKERGSSVQLFWNKRCCALGPGLADAAAGAWRDNRGHIYYSQGHVDLPQGLACTHTTTTPSTSALTTTSPTAAFTTTKSSTAAAMSAVASPSS</sequence>
<feature type="compositionally biased region" description="Basic and acidic residues" evidence="1">
    <location>
        <begin position="220"/>
        <end position="233"/>
    </location>
</feature>
<feature type="compositionally biased region" description="Pro residues" evidence="1">
    <location>
        <begin position="115"/>
        <end position="133"/>
    </location>
</feature>
<dbReference type="EMBL" id="JAUEPP010000009">
    <property type="protein sequence ID" value="KAK3335047.1"/>
    <property type="molecule type" value="Genomic_DNA"/>
</dbReference>
<gene>
    <name evidence="2" type="ORF">B0H65DRAFT_553365</name>
</gene>
<proteinExistence type="predicted"/>